<reference evidence="5" key="2">
    <citation type="journal article" date="2016" name="Sci. Rep.">
        <title>Dictyocaulus viviparus genome, variome and transcriptome elucidate lungworm biology and support future intervention.</title>
        <authorList>
            <person name="McNulty S.N."/>
            <person name="Strube C."/>
            <person name="Rosa B.A."/>
            <person name="Martin J.C."/>
            <person name="Tyagi R."/>
            <person name="Choi Y.J."/>
            <person name="Wang Q."/>
            <person name="Hallsworth Pepin K."/>
            <person name="Zhang X."/>
            <person name="Ozersky P."/>
            <person name="Wilson R.K."/>
            <person name="Sternberg P.W."/>
            <person name="Gasser R.B."/>
            <person name="Mitreva M."/>
        </authorList>
    </citation>
    <scope>NUCLEOTIDE SEQUENCE [LARGE SCALE GENOMIC DNA]</scope>
    <source>
        <strain evidence="5">HannoverDv2000</strain>
    </source>
</reference>
<dbReference type="GO" id="GO:0005634">
    <property type="term" value="C:nucleus"/>
    <property type="evidence" value="ECO:0007669"/>
    <property type="project" value="UniProtKB-SubCell"/>
</dbReference>
<sequence length="260" mass="29643">MKMFFVPFFLRHRVICSYLLRVQHSKCSHPVTTCPPFSLFYPHRCPEPRSVGSVPLNIVTRINTRDVLPYNSWTMVHSSDERYVFSRFRPSRTLVEHEEMYTSCAFSIDDEHLILGTFSGEVHWLNIESGAIESHTLCHSSGITSIVPSKDGNFLLTSSAYISPLSALWKLGDQQEHAFDLAGEYFVQFSNLTSDKIISTSDVVGSLYDTETGQLLRKFRRDSFPTGYTHNRASFSPCDTMILNDGVLYDVRGPVRYIFS</sequence>
<protein>
    <recommendedName>
        <fullName evidence="6">WD domain, G-beta repeat protein</fullName>
    </recommendedName>
</protein>
<dbReference type="Gene3D" id="2.130.10.10">
    <property type="entry name" value="YVTN repeat-like/Quinoprotein amine dehydrogenase"/>
    <property type="match status" value="1"/>
</dbReference>
<dbReference type="Proteomes" id="UP000053766">
    <property type="component" value="Unassembled WGS sequence"/>
</dbReference>
<accession>A0A0D8Y5V1</accession>
<name>A0A0D8Y5V1_DICVI</name>
<evidence type="ECO:0000313" key="4">
    <source>
        <dbReference type="EMBL" id="KJH52125.1"/>
    </source>
</evidence>
<dbReference type="GO" id="GO:0080008">
    <property type="term" value="C:Cul4-RING E3 ubiquitin ligase complex"/>
    <property type="evidence" value="ECO:0007669"/>
    <property type="project" value="TreeGrafter"/>
</dbReference>
<keyword evidence="3" id="KW-0732">Signal</keyword>
<dbReference type="InterPro" id="IPR033270">
    <property type="entry name" value="VPRBP/DCAF1"/>
</dbReference>
<dbReference type="PANTHER" id="PTHR13129:SF4">
    <property type="entry name" value="DDB1- AND CUL4-ASSOCIATED FACTOR 1"/>
    <property type="match status" value="1"/>
</dbReference>
<dbReference type="STRING" id="29172.A0A0D8Y5V1"/>
<evidence type="ECO:0000256" key="2">
    <source>
        <dbReference type="ARBA" id="ARBA00023242"/>
    </source>
</evidence>
<dbReference type="EMBL" id="KN716170">
    <property type="protein sequence ID" value="KJH52125.1"/>
    <property type="molecule type" value="Genomic_DNA"/>
</dbReference>
<keyword evidence="5" id="KW-1185">Reference proteome</keyword>
<reference evidence="4 5" key="1">
    <citation type="submission" date="2013-11" db="EMBL/GenBank/DDBJ databases">
        <title>Draft genome of the bovine lungworm Dictyocaulus viviparus.</title>
        <authorList>
            <person name="Mitreva M."/>
        </authorList>
    </citation>
    <scope>NUCLEOTIDE SEQUENCE [LARGE SCALE GENOMIC DNA]</scope>
    <source>
        <strain evidence="4 5">HannoverDv2000</strain>
    </source>
</reference>
<gene>
    <name evidence="4" type="ORF">DICVIV_01711</name>
</gene>
<organism evidence="4 5">
    <name type="scientific">Dictyocaulus viviparus</name>
    <name type="common">Bovine lungworm</name>
    <dbReference type="NCBI Taxonomy" id="29172"/>
    <lineage>
        <taxon>Eukaryota</taxon>
        <taxon>Metazoa</taxon>
        <taxon>Ecdysozoa</taxon>
        <taxon>Nematoda</taxon>
        <taxon>Chromadorea</taxon>
        <taxon>Rhabditida</taxon>
        <taxon>Rhabditina</taxon>
        <taxon>Rhabditomorpha</taxon>
        <taxon>Strongyloidea</taxon>
        <taxon>Metastrongylidae</taxon>
        <taxon>Dictyocaulus</taxon>
    </lineage>
</organism>
<evidence type="ECO:0008006" key="6">
    <source>
        <dbReference type="Google" id="ProtNLM"/>
    </source>
</evidence>
<comment type="subcellular location">
    <subcellularLocation>
        <location evidence="1">Nucleus</location>
    </subcellularLocation>
</comment>
<dbReference type="PANTHER" id="PTHR13129">
    <property type="entry name" value="VPRBP PROTEIN-RELATED"/>
    <property type="match status" value="1"/>
</dbReference>
<dbReference type="InterPro" id="IPR015943">
    <property type="entry name" value="WD40/YVTN_repeat-like_dom_sf"/>
</dbReference>
<evidence type="ECO:0000256" key="1">
    <source>
        <dbReference type="ARBA" id="ARBA00004123"/>
    </source>
</evidence>
<dbReference type="SUPFAM" id="SSF50978">
    <property type="entry name" value="WD40 repeat-like"/>
    <property type="match status" value="1"/>
</dbReference>
<keyword evidence="2" id="KW-0539">Nucleus</keyword>
<dbReference type="AlphaFoldDB" id="A0A0D8Y5V1"/>
<dbReference type="GO" id="GO:0016567">
    <property type="term" value="P:protein ubiquitination"/>
    <property type="evidence" value="ECO:0007669"/>
    <property type="project" value="InterPro"/>
</dbReference>
<feature type="signal peptide" evidence="3">
    <location>
        <begin position="1"/>
        <end position="16"/>
    </location>
</feature>
<evidence type="ECO:0000256" key="3">
    <source>
        <dbReference type="SAM" id="SignalP"/>
    </source>
</evidence>
<dbReference type="OrthoDB" id="27563at2759"/>
<feature type="chain" id="PRO_5002336408" description="WD domain, G-beta repeat protein" evidence="3">
    <location>
        <begin position="17"/>
        <end position="260"/>
    </location>
</feature>
<proteinExistence type="predicted"/>
<dbReference type="InterPro" id="IPR036322">
    <property type="entry name" value="WD40_repeat_dom_sf"/>
</dbReference>
<evidence type="ECO:0000313" key="5">
    <source>
        <dbReference type="Proteomes" id="UP000053766"/>
    </source>
</evidence>